<name>A0A4U7BLN9_9BACT</name>
<dbReference type="AlphaFoldDB" id="A0A4U7BLN9"/>
<comment type="caution">
    <text evidence="2">The sequence shown here is derived from an EMBL/GenBank/DDBJ whole genome shotgun (WGS) entry which is preliminary data.</text>
</comment>
<feature type="transmembrane region" description="Helical" evidence="1">
    <location>
        <begin position="7"/>
        <end position="25"/>
    </location>
</feature>
<dbReference type="OrthoDB" id="5359446at2"/>
<keyword evidence="3" id="KW-1185">Reference proteome</keyword>
<protein>
    <submittedName>
        <fullName evidence="2">Uncharacterized protein</fullName>
    </submittedName>
</protein>
<proteinExistence type="predicted"/>
<evidence type="ECO:0000256" key="1">
    <source>
        <dbReference type="SAM" id="Phobius"/>
    </source>
</evidence>
<dbReference type="RefSeq" id="WP_137620196.1">
    <property type="nucleotide sequence ID" value="NZ_NXLZ01000003.1"/>
</dbReference>
<dbReference type="EMBL" id="NXLZ01000003">
    <property type="protein sequence ID" value="TKX31451.1"/>
    <property type="molecule type" value="Genomic_DNA"/>
</dbReference>
<organism evidence="2 3">
    <name type="scientific">Campylobacter estrildidarum</name>
    <dbReference type="NCBI Taxonomy" id="2510189"/>
    <lineage>
        <taxon>Bacteria</taxon>
        <taxon>Pseudomonadati</taxon>
        <taxon>Campylobacterota</taxon>
        <taxon>Epsilonproteobacteria</taxon>
        <taxon>Campylobacterales</taxon>
        <taxon>Campylobacteraceae</taxon>
        <taxon>Campylobacter</taxon>
    </lineage>
</organism>
<reference evidence="2 3" key="1">
    <citation type="submission" date="2018-05" db="EMBL/GenBank/DDBJ databases">
        <title>Novel Campyloabacter and Helicobacter Species and Strains.</title>
        <authorList>
            <person name="Mannion A.J."/>
            <person name="Shen Z."/>
            <person name="Fox J.G."/>
        </authorList>
    </citation>
    <scope>NUCLEOTIDE SEQUENCE [LARGE SCALE GENOMIC DNA]</scope>
    <source>
        <strain evidence="3">MIT17-664</strain>
    </source>
</reference>
<evidence type="ECO:0000313" key="3">
    <source>
        <dbReference type="Proteomes" id="UP000308838"/>
    </source>
</evidence>
<keyword evidence="1" id="KW-0812">Transmembrane</keyword>
<gene>
    <name evidence="2" type="ORF">CQA69_02140</name>
</gene>
<dbReference type="Proteomes" id="UP000308838">
    <property type="component" value="Unassembled WGS sequence"/>
</dbReference>
<sequence length="33" mass="3531">MNKALEYLIVIGLIVAAGITAWSVLTVNHLHIG</sequence>
<keyword evidence="1" id="KW-0472">Membrane</keyword>
<keyword evidence="1" id="KW-1133">Transmembrane helix</keyword>
<accession>A0A4U7BLN9</accession>
<evidence type="ECO:0000313" key="2">
    <source>
        <dbReference type="EMBL" id="TKX31451.1"/>
    </source>
</evidence>